<reference evidence="1" key="1">
    <citation type="submission" date="2022-04" db="EMBL/GenBank/DDBJ databases">
        <title>Chromosome-scale genome assembly of Holotrichia oblita Faldermann.</title>
        <authorList>
            <person name="Rongchong L."/>
        </authorList>
    </citation>
    <scope>NUCLEOTIDE SEQUENCE</scope>
    <source>
        <strain evidence="1">81SQS9</strain>
    </source>
</reference>
<gene>
    <name evidence="1" type="ORF">MML48_8g00008667</name>
</gene>
<dbReference type="Proteomes" id="UP001056778">
    <property type="component" value="Chromosome 8"/>
</dbReference>
<comment type="caution">
    <text evidence="1">The sequence shown here is derived from an EMBL/GenBank/DDBJ whole genome shotgun (WGS) entry which is preliminary data.</text>
</comment>
<proteinExistence type="predicted"/>
<dbReference type="EMBL" id="CM043022">
    <property type="protein sequence ID" value="KAI4456770.1"/>
    <property type="molecule type" value="Genomic_DNA"/>
</dbReference>
<keyword evidence="2" id="KW-1185">Reference proteome</keyword>
<organism evidence="1 2">
    <name type="scientific">Holotrichia oblita</name>
    <name type="common">Chafer beetle</name>
    <dbReference type="NCBI Taxonomy" id="644536"/>
    <lineage>
        <taxon>Eukaryota</taxon>
        <taxon>Metazoa</taxon>
        <taxon>Ecdysozoa</taxon>
        <taxon>Arthropoda</taxon>
        <taxon>Hexapoda</taxon>
        <taxon>Insecta</taxon>
        <taxon>Pterygota</taxon>
        <taxon>Neoptera</taxon>
        <taxon>Endopterygota</taxon>
        <taxon>Coleoptera</taxon>
        <taxon>Polyphaga</taxon>
        <taxon>Scarabaeiformia</taxon>
        <taxon>Scarabaeidae</taxon>
        <taxon>Melolonthinae</taxon>
        <taxon>Holotrichia</taxon>
    </lineage>
</organism>
<evidence type="ECO:0000313" key="2">
    <source>
        <dbReference type="Proteomes" id="UP001056778"/>
    </source>
</evidence>
<accession>A0ACB9SV25</accession>
<evidence type="ECO:0000313" key="1">
    <source>
        <dbReference type="EMBL" id="KAI4456770.1"/>
    </source>
</evidence>
<name>A0ACB9SV25_HOLOL</name>
<protein>
    <submittedName>
        <fullName evidence="1">Wd repeat-containing protein 81</fullName>
    </submittedName>
</protein>
<sequence>MGRYHFFGIHSGEPAVIVSPSIASSLLKHSKLIEFNEKGKFDAWPQTNEEIGQSWMKIFIHIYKKHEAKVIPLPRIRATIIKDEPPLSFSQLMQYISQSNYKNLWKEAYKKYNSNSEHNKESQVTLTDYNQVLREIIMRTYGCQIINVCDSSANIEMSKNFSVNLNVLPTLCGVETLNAIFLLHSPYMNHNIYDCVTFSPAVLEKCYTKPLFIIYQLLNTLKSLHGRSLTLGDITLSDIYLREDLWILIFPQLKSNLYIQDLPKSDKKVSMSLSDCQKNGHKFENLKCILCGIRTYDKIQIGTESLEKLCQYWMDGQISNFTYLTALNNVSGRKLGDPNCHHVFPWVTDFSSRCGKNWRELKKSKYRLNKGDRQLDLMYDDIQMQTPHHVSEVLSSITYYVYMARRTPKSVLCKNVRTIWVPAEYPSSIQRMQEWTPDECIPEFFNDPAVFKSIHDDLDDLEVPPWSTSPEDFIEKHREILESAHVSERLHHWIDLTFGYKLSGYAAIKAKNVCLQLVDGHSYLTCSGIVQLFTHPHPPRSLNNLFWGKIPPKIYIKRSPKYKTRDHSLSSVTVETEKSEEELDEDVSFSQASNWSPLGISRLLSRSRSSLSEEQKEQKPSRSPSNQRSASVGPKNPTFMSHVTPKTRPNQLSVPSTSLNTGIIYLPKEYNPAQALTNLENKHQFYSKIFHPEEGRKIVVSEHVDNSSDINFNDTIQNAFTNRIFTETFEAKLRTSRATKSYTFPIDNQMLSYKSRKLIEKPENLITCNYFEIVAARRIKELQILGCLIVEIFMAKQLRSLGSTNVTGGNVNHVFNERLKSCITVVRSCKNEIPSCVKYIASLLLQPEQLNLQDFKYPSVTDLGLPPPSAHLLLEPLLNRNIPFTPRYLILYNLLKNLKDFENITQELDILYHFDCNGLMCLEYENIERAKILFEQTIGECKVKSCARNLQYLLEDLNTTTDIEIVQLLVPYVKIMIEEPPTSVLAAWYLFDPIARVLGPRKTSEIFLDSLLKLYESEPSESTIPYNSKIAKLYHHSFLLRLIVRFGLKCFLDHFVTSLVEAIGGYRDYDKVDFILHTHEKVVRKTSHLKAIDHEEEGLSPSDDSSSSEKNIAPPKQEGDKVESEPEVFDFDNEDLQEQEPLQSIIEHLELNVASDLPYVPQAEEALDALNENDQMKNLEELNLNLNENYDDKPGLISPTIPIPPSYKQQDLNNITCDIGSKKSETEFSFDKKSDSLNFKTSPELSSVNNERRKSLDNIYSTSVESETCSFLSKSNLKRKQDCKISDMSCDSLIWLSHRLGPVLTARYLSRNLLKMLTLCYVGKENLGPPHKDFSTSTESDVVNVANSIVVGDINAFKVLDCLGSIAALYGEQIILLQYFPHMRELIALCKRKLTPNLEGGLISCLALLKHIIPYLSDSTLMTHLHEEILVHILLPCVRLLGSTKYTFPSGAISRNSLARKYIDTLYVLSLRMGADNTRIHLAVPFLQRFFLIFEKIREDGDYNSIQESITKANLKHSEENHFVEVKKDGSTTEWTLRGKPPHIIQVRLLDSDSTDSLSPPFTGMSSTLETTMKAMDELKIVFTSELAHTAYMPFLKQIGCASLEISLKNHSTIHNLCQKYQEEENINTDIKTIEIKNLEPQPSTSIGSNVALIGNRIDVQIQSEEGDVKTADILSQISNKMDNTSRHLRGNWLAYWEHEIGRSEKDVMFNFKQIKLQTFTGHASSVKTLCVLDNENSFLSGSREKTVKLWSLRSQGDGSSVSTCQWTYTSHRKSIMALTFIESFRLVASCDGIVHIWDPFIGQLVGLLENPKYPPVNTIKAMPAPSCLVFAATTEGILRVIDTRTCSYTHDLKVNVNQGNLIRCLAIAKSGLWIAAGQSSGHITVLDSRTGQILATWRAHESEVLQLVPVGEDTLISSSLDQTICVWNVQDGKFNFHMK</sequence>